<dbReference type="GO" id="GO:0005737">
    <property type="term" value="C:cytoplasm"/>
    <property type="evidence" value="ECO:0007669"/>
    <property type="project" value="TreeGrafter"/>
</dbReference>
<dbReference type="AlphaFoldDB" id="A0A4R3KUI0"/>
<dbReference type="Gene3D" id="3.40.50.1240">
    <property type="entry name" value="Phosphoglycerate mutase-like"/>
    <property type="match status" value="1"/>
</dbReference>
<name>A0A4R3KUI0_9FIRM</name>
<dbReference type="InterPro" id="IPR029033">
    <property type="entry name" value="His_PPase_superfam"/>
</dbReference>
<keyword evidence="2" id="KW-0413">Isomerase</keyword>
<dbReference type="InterPro" id="IPR001345">
    <property type="entry name" value="PG/BPGM_mutase_AS"/>
</dbReference>
<keyword evidence="1" id="KW-0324">Glycolysis</keyword>
<evidence type="ECO:0000313" key="6">
    <source>
        <dbReference type="Proteomes" id="UP000294567"/>
    </source>
</evidence>
<dbReference type="InterPro" id="IPR013078">
    <property type="entry name" value="His_Pase_superF_clade-1"/>
</dbReference>
<dbReference type="Proteomes" id="UP000294567">
    <property type="component" value="Unassembled WGS sequence"/>
</dbReference>
<reference evidence="5 6" key="1">
    <citation type="submission" date="2019-03" db="EMBL/GenBank/DDBJ databases">
        <title>Genomic Encyclopedia of Type Strains, Phase IV (KMG-IV): sequencing the most valuable type-strain genomes for metagenomic binning, comparative biology and taxonomic classification.</title>
        <authorList>
            <person name="Goeker M."/>
        </authorList>
    </citation>
    <scope>NUCLEOTIDE SEQUENCE [LARGE SCALE GENOMIC DNA]</scope>
    <source>
        <strain evidence="5 6">DSM 26752</strain>
    </source>
</reference>
<evidence type="ECO:0000256" key="4">
    <source>
        <dbReference type="PIRSR" id="PIRSR613078-2"/>
    </source>
</evidence>
<dbReference type="PANTHER" id="PTHR48100">
    <property type="entry name" value="BROAD-SPECIFICITY PHOSPHATASE YOR283W-RELATED"/>
    <property type="match status" value="1"/>
</dbReference>
<protein>
    <submittedName>
        <fullName evidence="5">Alpha-ribazole phosphatase</fullName>
    </submittedName>
</protein>
<dbReference type="SUPFAM" id="SSF53254">
    <property type="entry name" value="Phosphoglycerate mutase-like"/>
    <property type="match status" value="1"/>
</dbReference>
<dbReference type="InterPro" id="IPR050275">
    <property type="entry name" value="PGM_Phosphatase"/>
</dbReference>
<accession>A0A4R3KUI0</accession>
<sequence length="194" mass="22757">MDIILIRHGQTENNVEGIFSTKSTRLTEKGREQIRKAKIYLDTLSFDKVYVSPLYRAIETMEILELDGEKEERIKEVDFGLFEGNTYEVIKEKFPEEAKQWNEDYINYVTPKGESIKLAYERVTSFLEELSKKDKNVVLVCHDGVIRIALSWVFDNVNYFFKFKVENGSINIISVDEYGFKYINKTNYTVCDIK</sequence>
<dbReference type="SMART" id="SM00855">
    <property type="entry name" value="PGAM"/>
    <property type="match status" value="1"/>
</dbReference>
<evidence type="ECO:0000256" key="1">
    <source>
        <dbReference type="ARBA" id="ARBA00023152"/>
    </source>
</evidence>
<organism evidence="5 6">
    <name type="scientific">Keratinibaculum paraultunense</name>
    <dbReference type="NCBI Taxonomy" id="1278232"/>
    <lineage>
        <taxon>Bacteria</taxon>
        <taxon>Bacillati</taxon>
        <taxon>Bacillota</taxon>
        <taxon>Tissierellia</taxon>
        <taxon>Tissierellales</taxon>
        <taxon>Tepidimicrobiaceae</taxon>
        <taxon>Keratinibaculum</taxon>
    </lineage>
</organism>
<proteinExistence type="predicted"/>
<keyword evidence="6" id="KW-1185">Reference proteome</keyword>
<dbReference type="Pfam" id="PF00300">
    <property type="entry name" value="His_Phos_1"/>
    <property type="match status" value="1"/>
</dbReference>
<dbReference type="GO" id="GO:0016791">
    <property type="term" value="F:phosphatase activity"/>
    <property type="evidence" value="ECO:0007669"/>
    <property type="project" value="TreeGrafter"/>
</dbReference>
<evidence type="ECO:0000256" key="2">
    <source>
        <dbReference type="ARBA" id="ARBA00023235"/>
    </source>
</evidence>
<dbReference type="PANTHER" id="PTHR48100:SF1">
    <property type="entry name" value="HISTIDINE PHOSPHATASE FAMILY PROTEIN-RELATED"/>
    <property type="match status" value="1"/>
</dbReference>
<dbReference type="CDD" id="cd07067">
    <property type="entry name" value="HP_PGM_like"/>
    <property type="match status" value="1"/>
</dbReference>
<evidence type="ECO:0000256" key="3">
    <source>
        <dbReference type="PIRSR" id="PIRSR613078-1"/>
    </source>
</evidence>
<dbReference type="PROSITE" id="PS00175">
    <property type="entry name" value="PG_MUTASE"/>
    <property type="match status" value="1"/>
</dbReference>
<dbReference type="OrthoDB" id="7925971at2"/>
<feature type="active site" description="Proton donor/acceptor" evidence="3">
    <location>
        <position position="76"/>
    </location>
</feature>
<feature type="active site" description="Tele-phosphohistidine intermediate" evidence="3">
    <location>
        <position position="8"/>
    </location>
</feature>
<feature type="binding site" evidence="4">
    <location>
        <begin position="7"/>
        <end position="14"/>
    </location>
    <ligand>
        <name>substrate</name>
    </ligand>
</feature>
<gene>
    <name evidence="5" type="ORF">EDD65_10754</name>
</gene>
<evidence type="ECO:0000313" key="5">
    <source>
        <dbReference type="EMBL" id="TCS88701.1"/>
    </source>
</evidence>
<feature type="binding site" evidence="4">
    <location>
        <position position="56"/>
    </location>
    <ligand>
        <name>substrate</name>
    </ligand>
</feature>
<dbReference type="RefSeq" id="WP_132027725.1">
    <property type="nucleotide sequence ID" value="NZ_CP068564.1"/>
</dbReference>
<dbReference type="EMBL" id="SMAE01000007">
    <property type="protein sequence ID" value="TCS88701.1"/>
    <property type="molecule type" value="Genomic_DNA"/>
</dbReference>
<comment type="caution">
    <text evidence="5">The sequence shown here is derived from an EMBL/GenBank/DDBJ whole genome shotgun (WGS) entry which is preliminary data.</text>
</comment>